<sequence>MRSTEQRHVPQRRMQSGRQTPTQMHRSALLTLFVASVCSIGLQPAHGGLVHPSFLAPIAGGGSSNIDASRRIPPQRIWDRPHRHCVRQLHGTSENDRNADVVLSDEIIQAAEQKLSWEIAAERQRRPVLDLSGGSSGDADLSLSDAVSAGMEDDKSTISDGADAESENLEEDLDNWKDGVVWIETKTALVGLSVLTDDEEKGNAFLSGCPQLARLPTEDTIASAQEAIESMGMAPSALEQNPILLSYPSHLYAGAIEFLSNMMMLPEPTIVSLCKMNPGLLIGGLDGYIQEQSVKNALGSAGDALYGVSRSVANDVGKTMRGVKAGPKGL</sequence>
<name>A0A7S0AHC1_9STRA</name>
<evidence type="ECO:0000256" key="1">
    <source>
        <dbReference type="SAM" id="MobiDB-lite"/>
    </source>
</evidence>
<dbReference type="EMBL" id="HBEJ01004174">
    <property type="protein sequence ID" value="CAD8363404.1"/>
    <property type="molecule type" value="Transcribed_RNA"/>
</dbReference>
<gene>
    <name evidence="2" type="ORF">MPOL1434_LOCUS2430</name>
</gene>
<reference evidence="2" key="1">
    <citation type="submission" date="2021-01" db="EMBL/GenBank/DDBJ databases">
        <authorList>
            <person name="Corre E."/>
            <person name="Pelletier E."/>
            <person name="Niang G."/>
            <person name="Scheremetjew M."/>
            <person name="Finn R."/>
            <person name="Kale V."/>
            <person name="Holt S."/>
            <person name="Cochrane G."/>
            <person name="Meng A."/>
            <person name="Brown T."/>
            <person name="Cohen L."/>
        </authorList>
    </citation>
    <scope>NUCLEOTIDE SEQUENCE</scope>
    <source>
        <strain evidence="2">CCMP3303</strain>
    </source>
</reference>
<accession>A0A7S0AHC1</accession>
<evidence type="ECO:0000313" key="2">
    <source>
        <dbReference type="EMBL" id="CAD8363404.1"/>
    </source>
</evidence>
<dbReference type="AlphaFoldDB" id="A0A7S0AHC1"/>
<organism evidence="2">
    <name type="scientific">Minutocellus polymorphus</name>
    <dbReference type="NCBI Taxonomy" id="265543"/>
    <lineage>
        <taxon>Eukaryota</taxon>
        <taxon>Sar</taxon>
        <taxon>Stramenopiles</taxon>
        <taxon>Ochrophyta</taxon>
        <taxon>Bacillariophyta</taxon>
        <taxon>Mediophyceae</taxon>
        <taxon>Cymatosirophycidae</taxon>
        <taxon>Cymatosirales</taxon>
        <taxon>Cymatosiraceae</taxon>
        <taxon>Minutocellus</taxon>
    </lineage>
</organism>
<protein>
    <submittedName>
        <fullName evidence="2">Uncharacterized protein</fullName>
    </submittedName>
</protein>
<feature type="region of interest" description="Disordered" evidence="1">
    <location>
        <begin position="1"/>
        <end position="23"/>
    </location>
</feature>
<proteinExistence type="predicted"/>
<feature type="region of interest" description="Disordered" evidence="1">
    <location>
        <begin position="149"/>
        <end position="170"/>
    </location>
</feature>
<feature type="compositionally biased region" description="Polar residues" evidence="1">
    <location>
        <begin position="13"/>
        <end position="23"/>
    </location>
</feature>